<dbReference type="EMBL" id="GBRH01204430">
    <property type="protein sequence ID" value="JAD93465.1"/>
    <property type="molecule type" value="Transcribed_RNA"/>
</dbReference>
<reference evidence="1" key="1">
    <citation type="submission" date="2014-09" db="EMBL/GenBank/DDBJ databases">
        <authorList>
            <person name="Magalhaes I.L.F."/>
            <person name="Oliveira U."/>
            <person name="Santos F.R."/>
            <person name="Vidigal T.H.D.A."/>
            <person name="Brescovit A.D."/>
            <person name="Santos A.J."/>
        </authorList>
    </citation>
    <scope>NUCLEOTIDE SEQUENCE</scope>
    <source>
        <tissue evidence="1">Shoot tissue taken approximately 20 cm above the soil surface</tissue>
    </source>
</reference>
<evidence type="ECO:0000313" key="1">
    <source>
        <dbReference type="EMBL" id="JAD93465.1"/>
    </source>
</evidence>
<dbReference type="AlphaFoldDB" id="A0A0A9E6D3"/>
<sequence>MNVRRCCRPWNMVLFVTYVEQL</sequence>
<accession>A0A0A9E6D3</accession>
<protein>
    <submittedName>
        <fullName evidence="1">Uncharacterized protein</fullName>
    </submittedName>
</protein>
<proteinExistence type="predicted"/>
<reference evidence="1" key="2">
    <citation type="journal article" date="2015" name="Data Brief">
        <title>Shoot transcriptome of the giant reed, Arundo donax.</title>
        <authorList>
            <person name="Barrero R.A."/>
            <person name="Guerrero F.D."/>
            <person name="Moolhuijzen P."/>
            <person name="Goolsby J.A."/>
            <person name="Tidwell J."/>
            <person name="Bellgard S.E."/>
            <person name="Bellgard M.I."/>
        </authorList>
    </citation>
    <scope>NUCLEOTIDE SEQUENCE</scope>
    <source>
        <tissue evidence="1">Shoot tissue taken approximately 20 cm above the soil surface</tissue>
    </source>
</reference>
<name>A0A0A9E6D3_ARUDO</name>
<organism evidence="1">
    <name type="scientific">Arundo donax</name>
    <name type="common">Giant reed</name>
    <name type="synonym">Donax arundinaceus</name>
    <dbReference type="NCBI Taxonomy" id="35708"/>
    <lineage>
        <taxon>Eukaryota</taxon>
        <taxon>Viridiplantae</taxon>
        <taxon>Streptophyta</taxon>
        <taxon>Embryophyta</taxon>
        <taxon>Tracheophyta</taxon>
        <taxon>Spermatophyta</taxon>
        <taxon>Magnoliopsida</taxon>
        <taxon>Liliopsida</taxon>
        <taxon>Poales</taxon>
        <taxon>Poaceae</taxon>
        <taxon>PACMAD clade</taxon>
        <taxon>Arundinoideae</taxon>
        <taxon>Arundineae</taxon>
        <taxon>Arundo</taxon>
    </lineage>
</organism>